<accession>A0ABP0ZW09</accession>
<dbReference type="InterPro" id="IPR051083">
    <property type="entry name" value="GrpII_Intron_Splice-Mob/Def"/>
</dbReference>
<gene>
    <name evidence="2" type="ORF">LODBEIA_P61570</name>
</gene>
<dbReference type="Pfam" id="PF00078">
    <property type="entry name" value="RVT_1"/>
    <property type="match status" value="1"/>
</dbReference>
<dbReference type="EMBL" id="OZ022413">
    <property type="protein sequence ID" value="CAK9442414.1"/>
    <property type="molecule type" value="Genomic_DNA"/>
</dbReference>
<dbReference type="PROSITE" id="PS50878">
    <property type="entry name" value="RT_POL"/>
    <property type="match status" value="1"/>
</dbReference>
<proteinExistence type="predicted"/>
<geneLocation type="mitochondrion" evidence="2"/>
<feature type="non-terminal residue" evidence="2">
    <location>
        <position position="1"/>
    </location>
</feature>
<sequence>APWEHLICRDNTPYTLLPLVFNILYVYPVLSQFGLANNQPGCIADSKKFLWDVLPHRDKGKLGIAYDEDDKLDTRDPVIVCTTSLKQNTSASIYQKHIDMRADLYEVTGGRWGFYRINKASKHLSAILKTNKRVPGDLIASIAFSNMRGRSLRSMCTSARLNAQKGDRAKVTLNNNQVFDFNTWLQNQLSICQDNDGKYNGLINIISNPDFLLHSYKEIKSKSGNMTKGTDNETFDGIKMSWFSKTGSSLKSGKWDFKPMRMVEIPKSNGKMRPLKIASPRDKIVQKALQIILERIYEPRFSSSSHGFRPNRSTHSALNTLYLQGGNFNIAINGDITKCFDSIPHNIIMNILKETIKCHRTLELIHKSLKVISVFNGRKLKYTGLGTPQGSILSPLLANIVLDKFDKFMEQYISDFTRGDRRKQSLAYKSVVQRRYKSNDPVVRLKLLKQLRNMNSTNFYDPDFRRMIYTRYADDFVILIIGTYKEAYIIRDRVKEFIALYGLELNLDKTTIVNTREGFKFLGASCFRASHPVYTKYSTGITRRNHRRLIVNADLKEIISRFKKNKFVRQNKLGAILATSRRDLVNLSHFTIISFYNNKIQGLLSYYSFAGNYSSIRRVIWLLVMSCALTLTLKYKLRYAATTFRKFGKLLTDPSTDIELKIPREMKVKHKYNNNISTTLNPENIMSGTLHKQLTVTSDFDKGCVLCGSSTELEMHHIRQVKDVRVKMRTGKSTYAQWVGAHLRKQVPLCAFHHKEYHAGNLSVFELKTIASFNK</sequence>
<evidence type="ECO:0000313" key="3">
    <source>
        <dbReference type="Proteomes" id="UP001497383"/>
    </source>
</evidence>
<protein>
    <recommendedName>
        <fullName evidence="1">Reverse transcriptase domain-containing protein</fullName>
    </recommendedName>
</protein>
<dbReference type="SUPFAM" id="SSF56672">
    <property type="entry name" value="DNA/RNA polymerases"/>
    <property type="match status" value="1"/>
</dbReference>
<keyword evidence="3" id="KW-1185">Reference proteome</keyword>
<dbReference type="InterPro" id="IPR000477">
    <property type="entry name" value="RT_dom"/>
</dbReference>
<feature type="domain" description="Reverse transcriptase" evidence="1">
    <location>
        <begin position="246"/>
        <end position="526"/>
    </location>
</feature>
<dbReference type="PANTHER" id="PTHR34047">
    <property type="entry name" value="NUCLEAR INTRON MATURASE 1, MITOCHONDRIAL-RELATED"/>
    <property type="match status" value="1"/>
</dbReference>
<dbReference type="InterPro" id="IPR043502">
    <property type="entry name" value="DNA/RNA_pol_sf"/>
</dbReference>
<dbReference type="PANTHER" id="PTHR34047:SF8">
    <property type="entry name" value="PROTEIN YKFC"/>
    <property type="match status" value="1"/>
</dbReference>
<reference evidence="2 3" key="1">
    <citation type="submission" date="2024-03" db="EMBL/GenBank/DDBJ databases">
        <authorList>
            <person name="Brejova B."/>
        </authorList>
    </citation>
    <scope>NUCLEOTIDE SEQUENCE [LARGE SCALE GENOMIC DNA]</scope>
    <source>
        <strain evidence="2 3">CBS 14171</strain>
    </source>
</reference>
<organism evidence="2 3">
    <name type="scientific">Lodderomyces beijingensis</name>
    <dbReference type="NCBI Taxonomy" id="1775926"/>
    <lineage>
        <taxon>Eukaryota</taxon>
        <taxon>Fungi</taxon>
        <taxon>Dikarya</taxon>
        <taxon>Ascomycota</taxon>
        <taxon>Saccharomycotina</taxon>
        <taxon>Pichiomycetes</taxon>
        <taxon>Debaryomycetaceae</taxon>
        <taxon>Candida/Lodderomyces clade</taxon>
        <taxon>Lodderomyces</taxon>
    </lineage>
</organism>
<dbReference type="Pfam" id="PF01348">
    <property type="entry name" value="Intron_maturas2"/>
    <property type="match status" value="1"/>
</dbReference>
<name>A0ABP0ZW09_9ASCO</name>
<dbReference type="Proteomes" id="UP001497383">
    <property type="component" value="Mitochondrion MT"/>
</dbReference>
<evidence type="ECO:0000259" key="1">
    <source>
        <dbReference type="PROSITE" id="PS50878"/>
    </source>
</evidence>
<evidence type="ECO:0000313" key="2">
    <source>
        <dbReference type="EMBL" id="CAK9442414.1"/>
    </source>
</evidence>
<dbReference type="InterPro" id="IPR024937">
    <property type="entry name" value="Domain_X"/>
</dbReference>
<dbReference type="CDD" id="cd01651">
    <property type="entry name" value="RT_G2_intron"/>
    <property type="match status" value="1"/>
</dbReference>
<keyword evidence="2" id="KW-0496">Mitochondrion</keyword>